<dbReference type="Proteomes" id="UP000318405">
    <property type="component" value="Unassembled WGS sequence"/>
</dbReference>
<dbReference type="Pfam" id="PF13986">
    <property type="entry name" value="DUF4224"/>
    <property type="match status" value="1"/>
</dbReference>
<dbReference type="AlphaFoldDB" id="A0A556AIF5"/>
<keyword evidence="4" id="KW-1185">Reference proteome</keyword>
<proteinExistence type="predicted"/>
<comment type="caution">
    <text evidence="3">The sequence shown here is derived from an EMBL/GenBank/DDBJ whole genome shotgun (WGS) entry which is preliminary data.</text>
</comment>
<dbReference type="EMBL" id="VLTJ01000029">
    <property type="protein sequence ID" value="TSH92657.1"/>
    <property type="molecule type" value="Genomic_DNA"/>
</dbReference>
<organism evidence="3 4">
    <name type="scientific">Verticiella sediminum</name>
    <dbReference type="NCBI Taxonomy" id="1247510"/>
    <lineage>
        <taxon>Bacteria</taxon>
        <taxon>Pseudomonadati</taxon>
        <taxon>Pseudomonadota</taxon>
        <taxon>Betaproteobacteria</taxon>
        <taxon>Burkholderiales</taxon>
        <taxon>Alcaligenaceae</taxon>
        <taxon>Verticiella</taxon>
    </lineage>
</organism>
<sequence length="114" mass="13175">MRRWNGSMHYAPHAGKDSMAERSYGADDAYLTASELASLVGCKPNQRSMMSRWLDRNRWRWVPGRDGLPRVAREYHDKKLGITDGRHEDQPRTHRRLASEPNQDAFAGMGAHRR</sequence>
<dbReference type="InterPro" id="IPR025319">
    <property type="entry name" value="DUF4224"/>
</dbReference>
<feature type="region of interest" description="Disordered" evidence="1">
    <location>
        <begin position="79"/>
        <end position="114"/>
    </location>
</feature>
<evidence type="ECO:0000313" key="4">
    <source>
        <dbReference type="Proteomes" id="UP000318405"/>
    </source>
</evidence>
<feature type="domain" description="DUF4224" evidence="2">
    <location>
        <begin position="31"/>
        <end position="75"/>
    </location>
</feature>
<evidence type="ECO:0000259" key="2">
    <source>
        <dbReference type="Pfam" id="PF13986"/>
    </source>
</evidence>
<accession>A0A556AIF5</accession>
<gene>
    <name evidence="3" type="ORF">FOZ76_14655</name>
</gene>
<reference evidence="3 4" key="1">
    <citation type="submission" date="2019-07" db="EMBL/GenBank/DDBJ databases">
        <title>Qingshengfaniella alkalisoli gen. nov., sp. nov., isolated from saline soil.</title>
        <authorList>
            <person name="Xu L."/>
            <person name="Huang X.-X."/>
            <person name="Sun J.-Q."/>
        </authorList>
    </citation>
    <scope>NUCLEOTIDE SEQUENCE [LARGE SCALE GENOMIC DNA]</scope>
    <source>
        <strain evidence="3 4">DSM 27279</strain>
    </source>
</reference>
<evidence type="ECO:0000313" key="3">
    <source>
        <dbReference type="EMBL" id="TSH92657.1"/>
    </source>
</evidence>
<protein>
    <submittedName>
        <fullName evidence="3">DUF4224 domain-containing protein</fullName>
    </submittedName>
</protein>
<name>A0A556AIF5_9BURK</name>
<feature type="compositionally biased region" description="Basic and acidic residues" evidence="1">
    <location>
        <begin position="79"/>
        <end position="92"/>
    </location>
</feature>
<evidence type="ECO:0000256" key="1">
    <source>
        <dbReference type="SAM" id="MobiDB-lite"/>
    </source>
</evidence>
<dbReference type="OrthoDB" id="8759286at2"/>